<keyword evidence="5 7" id="KW-0456">Lyase</keyword>
<dbReference type="GeneID" id="575490"/>
<organism evidence="8 9">
    <name type="scientific">Strongylocentrotus purpuratus</name>
    <name type="common">Purple sea urchin</name>
    <dbReference type="NCBI Taxonomy" id="7668"/>
    <lineage>
        <taxon>Eukaryota</taxon>
        <taxon>Metazoa</taxon>
        <taxon>Echinodermata</taxon>
        <taxon>Eleutherozoa</taxon>
        <taxon>Echinozoa</taxon>
        <taxon>Echinoidea</taxon>
        <taxon>Euechinoidea</taxon>
        <taxon>Echinacea</taxon>
        <taxon>Camarodonta</taxon>
        <taxon>Echinidea</taxon>
        <taxon>Strongylocentrotidae</taxon>
        <taxon>Strongylocentrotus</taxon>
    </lineage>
</organism>
<dbReference type="GO" id="GO:0030170">
    <property type="term" value="F:pyridoxal phosphate binding"/>
    <property type="evidence" value="ECO:0007669"/>
    <property type="project" value="InterPro"/>
</dbReference>
<dbReference type="FunCoup" id="A0A7M7MX65">
    <property type="interactions" value="35"/>
</dbReference>
<evidence type="ECO:0000256" key="3">
    <source>
        <dbReference type="ARBA" id="ARBA00022793"/>
    </source>
</evidence>
<protein>
    <recommendedName>
        <fullName evidence="10">Cysteine sulfinic acid decarboxylase</fullName>
    </recommendedName>
</protein>
<dbReference type="GO" id="GO:0016831">
    <property type="term" value="F:carboxy-lyase activity"/>
    <property type="evidence" value="ECO:0000318"/>
    <property type="project" value="GO_Central"/>
</dbReference>
<feature type="modified residue" description="N6-(pyridoxal phosphate)lysine" evidence="6">
    <location>
        <position position="401"/>
    </location>
</feature>
<evidence type="ECO:0000313" key="9">
    <source>
        <dbReference type="Proteomes" id="UP000007110"/>
    </source>
</evidence>
<comment type="similarity">
    <text evidence="2 7">Belongs to the group II decarboxylase family.</text>
</comment>
<evidence type="ECO:0000313" key="8">
    <source>
        <dbReference type="EnsemblMetazoa" id="XP_030827855"/>
    </source>
</evidence>
<dbReference type="InterPro" id="IPR002129">
    <property type="entry name" value="PyrdxlP-dep_de-COase"/>
</dbReference>
<evidence type="ECO:0000256" key="4">
    <source>
        <dbReference type="ARBA" id="ARBA00022898"/>
    </source>
</evidence>
<dbReference type="Gene3D" id="3.40.640.10">
    <property type="entry name" value="Type I PLP-dependent aspartate aminotransferase-like (Major domain)"/>
    <property type="match status" value="1"/>
</dbReference>
<dbReference type="AlphaFoldDB" id="A0A7M7MX65"/>
<keyword evidence="9" id="KW-1185">Reference proteome</keyword>
<dbReference type="OMA" id="CVDLHKW"/>
<evidence type="ECO:0008006" key="10">
    <source>
        <dbReference type="Google" id="ProtNLM"/>
    </source>
</evidence>
<reference evidence="8" key="2">
    <citation type="submission" date="2021-01" db="UniProtKB">
        <authorList>
            <consortium name="EnsemblMetazoa"/>
        </authorList>
    </citation>
    <scope>IDENTIFICATION</scope>
</reference>
<dbReference type="SUPFAM" id="SSF53383">
    <property type="entry name" value="PLP-dependent transferases"/>
    <property type="match status" value="1"/>
</dbReference>
<accession>A0A7M7MX65</accession>
<evidence type="ECO:0000256" key="2">
    <source>
        <dbReference type="ARBA" id="ARBA00009533"/>
    </source>
</evidence>
<evidence type="ECO:0000256" key="1">
    <source>
        <dbReference type="ARBA" id="ARBA00001933"/>
    </source>
</evidence>
<dbReference type="OrthoDB" id="392571at2759"/>
<keyword evidence="4 6" id="KW-0663">Pyridoxal phosphate</keyword>
<sequence>MAMSMGGKGRGSGTSIAAGLSWGSLCIRRYSLCIRGLFNLPQRPYSSTVPIGPNRSTIMQSNTAPQPQATKAKASSLLNGDVGGTIKGSHDVKEPGPGAAQQWKEGVGMREGEENFLRNFFELILEEGISKPLGAKCKVINFQHPHELKNQMDFTIKDDPESHESLLDLCKQTYDHSVKVSHPQFYNQLFAGQDMYGLAGAWMTESLNESQYTYEVAPVFTLIEQEVLSKLRELCGYKSGDGIFCPGGSLGNMYAINHARYMVNEDYKENGNFNSKPLQIFTSDQSHYSLLKGSAFLGIGTNNVIKIETDKNGRMIPEALDRAISAAKLNGAIPLMVVATSGTTVYGAYDPLNEIADICVKYGIWFHIDAAWGGSALLSSTYRHYLDGIHRSNSVTWCQHKMMGVPLQCSAFLLNGNETLMNRCMSAKAKYLFQQDKFYDISYDTGDKSLQCGRKVDAFRLWLMWKAKGNKGFEAEIDHKFAISRYFTQLLHERDGFEVLMEPQCTNVCFWFIPASLRDEERTPEFWERLSKVAPAIKEGMVLEGSMLIGYQPNGDHINFFRIIFSNARVTKESVAFVLDEIDRLGRDLQV</sequence>
<dbReference type="InterPro" id="IPR015424">
    <property type="entry name" value="PyrdxlP-dep_Trfase"/>
</dbReference>
<dbReference type="EnsemblMetazoa" id="XM_030971995">
    <property type="protein sequence ID" value="XP_030827855"/>
    <property type="gene ID" value="LOC575490"/>
</dbReference>
<evidence type="ECO:0000256" key="5">
    <source>
        <dbReference type="ARBA" id="ARBA00023239"/>
    </source>
</evidence>
<comment type="cofactor">
    <cofactor evidence="1 6 7">
        <name>pyridoxal 5'-phosphate</name>
        <dbReference type="ChEBI" id="CHEBI:597326"/>
    </cofactor>
</comment>
<keyword evidence="3" id="KW-0210">Decarboxylase</keyword>
<dbReference type="InParanoid" id="A0A7M7MX65"/>
<dbReference type="Pfam" id="PF00282">
    <property type="entry name" value="Pyridoxal_deC"/>
    <property type="match status" value="1"/>
</dbReference>
<dbReference type="RefSeq" id="XP_030827855.1">
    <property type="nucleotide sequence ID" value="XM_030971995.1"/>
</dbReference>
<dbReference type="GO" id="GO:0019752">
    <property type="term" value="P:carboxylic acid metabolic process"/>
    <property type="evidence" value="ECO:0007669"/>
    <property type="project" value="InterPro"/>
</dbReference>
<dbReference type="GO" id="GO:0005737">
    <property type="term" value="C:cytoplasm"/>
    <property type="evidence" value="ECO:0000318"/>
    <property type="project" value="GO_Central"/>
</dbReference>
<dbReference type="PANTHER" id="PTHR45677:SF8">
    <property type="entry name" value="CYSTEINE SULFINIC ACID DECARBOXYLASE"/>
    <property type="match status" value="1"/>
</dbReference>
<reference evidence="9" key="1">
    <citation type="submission" date="2015-02" db="EMBL/GenBank/DDBJ databases">
        <title>Genome sequencing for Strongylocentrotus purpuratus.</title>
        <authorList>
            <person name="Murali S."/>
            <person name="Liu Y."/>
            <person name="Vee V."/>
            <person name="English A."/>
            <person name="Wang M."/>
            <person name="Skinner E."/>
            <person name="Han Y."/>
            <person name="Muzny D.M."/>
            <person name="Worley K.C."/>
            <person name="Gibbs R.A."/>
        </authorList>
    </citation>
    <scope>NUCLEOTIDE SEQUENCE</scope>
</reference>
<name>A0A7M7MX65_STRPU</name>
<dbReference type="Proteomes" id="UP000007110">
    <property type="component" value="Unassembled WGS sequence"/>
</dbReference>
<dbReference type="CDD" id="cd06450">
    <property type="entry name" value="DOPA_deC_like"/>
    <property type="match status" value="1"/>
</dbReference>
<dbReference type="Gene3D" id="3.90.1150.170">
    <property type="match status" value="1"/>
</dbReference>
<evidence type="ECO:0000256" key="6">
    <source>
        <dbReference type="PIRSR" id="PIRSR602129-50"/>
    </source>
</evidence>
<evidence type="ECO:0000256" key="7">
    <source>
        <dbReference type="RuleBase" id="RU000382"/>
    </source>
</evidence>
<dbReference type="InterPro" id="IPR015421">
    <property type="entry name" value="PyrdxlP-dep_Trfase_major"/>
</dbReference>
<dbReference type="KEGG" id="spu:575490"/>
<proteinExistence type="inferred from homology"/>
<dbReference type="PANTHER" id="PTHR45677">
    <property type="entry name" value="GLUTAMATE DECARBOXYLASE-RELATED"/>
    <property type="match status" value="1"/>
</dbReference>